<evidence type="ECO:0000313" key="1">
    <source>
        <dbReference type="EMBL" id="KTB32192.1"/>
    </source>
</evidence>
<comment type="caution">
    <text evidence="1">The sequence shown here is derived from an EMBL/GenBank/DDBJ whole genome shotgun (WGS) entry which is preliminary data.</text>
</comment>
<protein>
    <submittedName>
        <fullName evidence="1">Uncharacterized protein</fullName>
    </submittedName>
</protein>
<reference evidence="1 2" key="1">
    <citation type="submission" date="2015-12" db="EMBL/GenBank/DDBJ databases">
        <title>Draft genome sequence of Moniliophthora roreri, the causal agent of frosty pod rot of cacao.</title>
        <authorList>
            <person name="Aime M.C."/>
            <person name="Diaz-Valderrama J.R."/>
            <person name="Kijpornyongpan T."/>
            <person name="Phillips-Mora W."/>
        </authorList>
    </citation>
    <scope>NUCLEOTIDE SEQUENCE [LARGE SCALE GENOMIC DNA]</scope>
    <source>
        <strain evidence="1 2">MCA 2952</strain>
    </source>
</reference>
<gene>
    <name evidence="1" type="ORF">WG66_15230</name>
</gene>
<accession>A0A0W0F793</accession>
<dbReference type="Proteomes" id="UP000054988">
    <property type="component" value="Unassembled WGS sequence"/>
</dbReference>
<sequence length="10" mass="1050">MLLSSNAMAL</sequence>
<name>A0A0W0F793_MONRR</name>
<proteinExistence type="predicted"/>
<dbReference type="EMBL" id="LATX01002248">
    <property type="protein sequence ID" value="KTB32192.1"/>
    <property type="molecule type" value="Genomic_DNA"/>
</dbReference>
<evidence type="ECO:0000313" key="2">
    <source>
        <dbReference type="Proteomes" id="UP000054988"/>
    </source>
</evidence>
<organism evidence="1 2">
    <name type="scientific">Moniliophthora roreri</name>
    <name type="common">Frosty pod rot fungus</name>
    <name type="synonym">Monilia roreri</name>
    <dbReference type="NCBI Taxonomy" id="221103"/>
    <lineage>
        <taxon>Eukaryota</taxon>
        <taxon>Fungi</taxon>
        <taxon>Dikarya</taxon>
        <taxon>Basidiomycota</taxon>
        <taxon>Agaricomycotina</taxon>
        <taxon>Agaricomycetes</taxon>
        <taxon>Agaricomycetidae</taxon>
        <taxon>Agaricales</taxon>
        <taxon>Marasmiineae</taxon>
        <taxon>Marasmiaceae</taxon>
        <taxon>Moniliophthora</taxon>
    </lineage>
</organism>